<keyword evidence="1" id="KW-0472">Membrane</keyword>
<dbReference type="EMBL" id="JAFBDQ010000017">
    <property type="protein sequence ID" value="MBM7557777.1"/>
    <property type="molecule type" value="Genomic_DNA"/>
</dbReference>
<evidence type="ECO:0000256" key="1">
    <source>
        <dbReference type="SAM" id="Phobius"/>
    </source>
</evidence>
<name>A0A938XY24_9FIRM</name>
<keyword evidence="3" id="KW-1185">Reference proteome</keyword>
<dbReference type="Proteomes" id="UP000774000">
    <property type="component" value="Unassembled WGS sequence"/>
</dbReference>
<proteinExistence type="predicted"/>
<dbReference type="AlphaFoldDB" id="A0A938XY24"/>
<reference evidence="2" key="1">
    <citation type="submission" date="2021-01" db="EMBL/GenBank/DDBJ databases">
        <title>Genomic Encyclopedia of Type Strains, Phase IV (KMG-IV): sequencing the most valuable type-strain genomes for metagenomic binning, comparative biology and taxonomic classification.</title>
        <authorList>
            <person name="Goeker M."/>
        </authorList>
    </citation>
    <scope>NUCLEOTIDE SEQUENCE</scope>
    <source>
        <strain evidence="2">DSM 23230</strain>
    </source>
</reference>
<feature type="transmembrane region" description="Helical" evidence="1">
    <location>
        <begin position="7"/>
        <end position="25"/>
    </location>
</feature>
<dbReference type="RefSeq" id="WP_204702522.1">
    <property type="nucleotide sequence ID" value="NZ_JAFBDQ010000017.1"/>
</dbReference>
<protein>
    <submittedName>
        <fullName evidence="2">Uncharacterized protein</fullName>
    </submittedName>
</protein>
<evidence type="ECO:0000313" key="3">
    <source>
        <dbReference type="Proteomes" id="UP000774000"/>
    </source>
</evidence>
<evidence type="ECO:0000313" key="2">
    <source>
        <dbReference type="EMBL" id="MBM7557777.1"/>
    </source>
</evidence>
<gene>
    <name evidence="2" type="ORF">JOC47_002643</name>
</gene>
<organism evidence="2 3">
    <name type="scientific">Halanaerobacter jeridensis</name>
    <dbReference type="NCBI Taxonomy" id="706427"/>
    <lineage>
        <taxon>Bacteria</taxon>
        <taxon>Bacillati</taxon>
        <taxon>Bacillota</taxon>
        <taxon>Clostridia</taxon>
        <taxon>Halanaerobiales</taxon>
        <taxon>Halobacteroidaceae</taxon>
        <taxon>Halanaerobacter</taxon>
    </lineage>
</organism>
<accession>A0A938XY24</accession>
<comment type="caution">
    <text evidence="2">The sequence shown here is derived from an EMBL/GenBank/DDBJ whole genome shotgun (WGS) entry which is preliminary data.</text>
</comment>
<sequence length="85" mass="9638">MKSKKQFVIFSITIFVSLSILLVFSKPYAITAFADKSFRDSLLFFAPIIEKLYLEQTNAKIILAIGVYSMLASISIIVLLKMKKK</sequence>
<keyword evidence="1" id="KW-1133">Transmembrane helix</keyword>
<keyword evidence="1" id="KW-0812">Transmembrane</keyword>
<feature type="transmembrane region" description="Helical" evidence="1">
    <location>
        <begin position="61"/>
        <end position="80"/>
    </location>
</feature>